<keyword evidence="2" id="KW-1185">Reference proteome</keyword>
<sequence length="55" mass="6510">MSQYKKWHYEKSQSNLAFNRSQEAKEAALYSKLMSEAKYERVGRPIQQADERGEI</sequence>
<organism evidence="1 2">
    <name type="scientific">Popillia japonica</name>
    <name type="common">Japanese beetle</name>
    <dbReference type="NCBI Taxonomy" id="7064"/>
    <lineage>
        <taxon>Eukaryota</taxon>
        <taxon>Metazoa</taxon>
        <taxon>Ecdysozoa</taxon>
        <taxon>Arthropoda</taxon>
        <taxon>Hexapoda</taxon>
        <taxon>Insecta</taxon>
        <taxon>Pterygota</taxon>
        <taxon>Neoptera</taxon>
        <taxon>Endopterygota</taxon>
        <taxon>Coleoptera</taxon>
        <taxon>Polyphaga</taxon>
        <taxon>Scarabaeiformia</taxon>
        <taxon>Scarabaeidae</taxon>
        <taxon>Rutelinae</taxon>
        <taxon>Popillia</taxon>
    </lineage>
</organism>
<dbReference type="EMBL" id="JASPKY010002402">
    <property type="protein sequence ID" value="KAK9670746.1"/>
    <property type="molecule type" value="Genomic_DNA"/>
</dbReference>
<feature type="non-terminal residue" evidence="1">
    <location>
        <position position="1"/>
    </location>
</feature>
<name>A0AAW1H0W0_POPJA</name>
<accession>A0AAW1H0W0</accession>
<dbReference type="Proteomes" id="UP001458880">
    <property type="component" value="Unassembled WGS sequence"/>
</dbReference>
<evidence type="ECO:0000313" key="2">
    <source>
        <dbReference type="Proteomes" id="UP001458880"/>
    </source>
</evidence>
<proteinExistence type="predicted"/>
<comment type="caution">
    <text evidence="1">The sequence shown here is derived from an EMBL/GenBank/DDBJ whole genome shotgun (WGS) entry which is preliminary data.</text>
</comment>
<gene>
    <name evidence="1" type="ORF">QE152_g41222</name>
</gene>
<evidence type="ECO:0000313" key="1">
    <source>
        <dbReference type="EMBL" id="KAK9670746.1"/>
    </source>
</evidence>
<evidence type="ECO:0008006" key="3">
    <source>
        <dbReference type="Google" id="ProtNLM"/>
    </source>
</evidence>
<dbReference type="AlphaFoldDB" id="A0AAW1H0W0"/>
<reference evidence="1 2" key="1">
    <citation type="journal article" date="2024" name="BMC Genomics">
        <title>De novo assembly and annotation of Popillia japonica's genome with initial clues to its potential as an invasive pest.</title>
        <authorList>
            <person name="Cucini C."/>
            <person name="Boschi S."/>
            <person name="Funari R."/>
            <person name="Cardaioli E."/>
            <person name="Iannotti N."/>
            <person name="Marturano G."/>
            <person name="Paoli F."/>
            <person name="Bruttini M."/>
            <person name="Carapelli A."/>
            <person name="Frati F."/>
            <person name="Nardi F."/>
        </authorList>
    </citation>
    <scope>NUCLEOTIDE SEQUENCE [LARGE SCALE GENOMIC DNA]</scope>
    <source>
        <strain evidence="1">DMR45628</strain>
    </source>
</reference>
<protein>
    <recommendedName>
        <fullName evidence="3">Pre-mRNA-splicing factor SLU7</fullName>
    </recommendedName>
</protein>